<reference evidence="1 2" key="1">
    <citation type="journal article" date="2016" name="Genome Biol. Evol.">
        <title>Comparative Genomic Analyses of the Moraxella catarrhalis Serosensitive and Seroresistant Lineages Demonstrate Their Independent Evolution.</title>
        <authorList>
            <person name="Earl J.P."/>
            <person name="de Vries S.P."/>
            <person name="Ahmed A."/>
            <person name="Powell E."/>
            <person name="Schultz M.P."/>
            <person name="Hermans P.W."/>
            <person name="Hill D.J."/>
            <person name="Zhou Z."/>
            <person name="Constantinidou C.I."/>
            <person name="Hu F.Z."/>
            <person name="Bootsma H.J."/>
            <person name="Ehrlich G.D."/>
        </authorList>
    </citation>
    <scope>NUCLEOTIDE SEQUENCE [LARGE SCALE GENOMIC DNA]</scope>
    <source>
        <strain evidence="1 2">Z7542</strain>
    </source>
</reference>
<evidence type="ECO:0000313" key="1">
    <source>
        <dbReference type="EMBL" id="OAU95363.1"/>
    </source>
</evidence>
<name>A0A198UG10_MORCA</name>
<organism evidence="1 2">
    <name type="scientific">Moraxella catarrhalis</name>
    <name type="common">Branhamella catarrhalis</name>
    <dbReference type="NCBI Taxonomy" id="480"/>
    <lineage>
        <taxon>Bacteria</taxon>
        <taxon>Pseudomonadati</taxon>
        <taxon>Pseudomonadota</taxon>
        <taxon>Gammaproteobacteria</taxon>
        <taxon>Moraxellales</taxon>
        <taxon>Moraxellaceae</taxon>
        <taxon>Moraxella</taxon>
    </lineage>
</organism>
<gene>
    <name evidence="1" type="ORF">AO384_1554</name>
</gene>
<dbReference type="RefSeq" id="WP_155733898.1">
    <property type="nucleotide sequence ID" value="NZ_LXHB01000141.1"/>
</dbReference>
<proteinExistence type="predicted"/>
<keyword evidence="2" id="KW-1185">Reference proteome</keyword>
<evidence type="ECO:0000313" key="2">
    <source>
        <dbReference type="Proteomes" id="UP000078228"/>
    </source>
</evidence>
<accession>A0A198UG10</accession>
<dbReference type="OrthoDB" id="850243at2"/>
<dbReference type="PATRIC" id="fig|480.237.peg.768"/>
<sequence length="51" mass="5890">MDIDEIHRVADVLPQAFKTHYQLRITADEAAKDDEMVIGYLPKKLFDSDLI</sequence>
<dbReference type="AlphaFoldDB" id="A0A198UG10"/>
<dbReference type="Proteomes" id="UP000078228">
    <property type="component" value="Unassembled WGS sequence"/>
</dbReference>
<dbReference type="EMBL" id="LXHC01000024">
    <property type="protein sequence ID" value="OAU95363.1"/>
    <property type="molecule type" value="Genomic_DNA"/>
</dbReference>
<protein>
    <submittedName>
        <fullName evidence="1">Uncharacterized protein</fullName>
    </submittedName>
</protein>
<comment type="caution">
    <text evidence="1">The sequence shown here is derived from an EMBL/GenBank/DDBJ whole genome shotgun (WGS) entry which is preliminary data.</text>
</comment>